<sequence length="153" mass="16384">MLLMFFFSNTHGKNQISDVVADADTAGNIVCDPGRNMNIGGVVNDIDRDEMFCGINPNHIVSDVDTVEVGSDVIWTVSMLLGIKMCGRPKGAAKTVIGCPISKRVETSVLSLDEVNVLKPILLPGVGIVGPSNGRMINRKMLRAVADQEIGVF</sequence>
<proteinExistence type="predicted"/>
<dbReference type="EMBL" id="JAWDGP010004497">
    <property type="protein sequence ID" value="KAK3763815.1"/>
    <property type="molecule type" value="Genomic_DNA"/>
</dbReference>
<keyword evidence="2" id="KW-1185">Reference proteome</keyword>
<evidence type="ECO:0000313" key="1">
    <source>
        <dbReference type="EMBL" id="KAK3763815.1"/>
    </source>
</evidence>
<organism evidence="1 2">
    <name type="scientific">Elysia crispata</name>
    <name type="common">lettuce slug</name>
    <dbReference type="NCBI Taxonomy" id="231223"/>
    <lineage>
        <taxon>Eukaryota</taxon>
        <taxon>Metazoa</taxon>
        <taxon>Spiralia</taxon>
        <taxon>Lophotrochozoa</taxon>
        <taxon>Mollusca</taxon>
        <taxon>Gastropoda</taxon>
        <taxon>Heterobranchia</taxon>
        <taxon>Euthyneura</taxon>
        <taxon>Panpulmonata</taxon>
        <taxon>Sacoglossa</taxon>
        <taxon>Placobranchoidea</taxon>
        <taxon>Plakobranchidae</taxon>
        <taxon>Elysia</taxon>
    </lineage>
</organism>
<name>A0AAE1DBG7_9GAST</name>
<comment type="caution">
    <text evidence="1">The sequence shown here is derived from an EMBL/GenBank/DDBJ whole genome shotgun (WGS) entry which is preliminary data.</text>
</comment>
<reference evidence="1" key="1">
    <citation type="journal article" date="2023" name="G3 (Bethesda)">
        <title>A reference genome for the long-term kleptoplast-retaining sea slug Elysia crispata morphotype clarki.</title>
        <authorList>
            <person name="Eastman K.E."/>
            <person name="Pendleton A.L."/>
            <person name="Shaikh M.A."/>
            <person name="Suttiyut T."/>
            <person name="Ogas R."/>
            <person name="Tomko P."/>
            <person name="Gavelis G."/>
            <person name="Widhalm J.R."/>
            <person name="Wisecaver J.H."/>
        </authorList>
    </citation>
    <scope>NUCLEOTIDE SEQUENCE</scope>
    <source>
        <strain evidence="1">ECLA1</strain>
    </source>
</reference>
<dbReference type="AlphaFoldDB" id="A0AAE1DBG7"/>
<evidence type="ECO:0000313" key="2">
    <source>
        <dbReference type="Proteomes" id="UP001283361"/>
    </source>
</evidence>
<gene>
    <name evidence="1" type="ORF">RRG08_050179</name>
</gene>
<accession>A0AAE1DBG7</accession>
<protein>
    <submittedName>
        <fullName evidence="1">Uncharacterized protein</fullName>
    </submittedName>
</protein>
<dbReference type="Proteomes" id="UP001283361">
    <property type="component" value="Unassembled WGS sequence"/>
</dbReference>